<accession>A0ABQ1NNE7</accession>
<keyword evidence="14" id="KW-0131">Cell cycle</keyword>
<comment type="caution">
    <text evidence="14">The sequence shown here is derived from an EMBL/GenBank/DDBJ whole genome shotgun (WGS) entry which is preliminary data.</text>
</comment>
<evidence type="ECO:0000256" key="4">
    <source>
        <dbReference type="ARBA" id="ARBA00012865"/>
    </source>
</evidence>
<dbReference type="PROSITE" id="PS51257">
    <property type="entry name" value="PROKAR_LIPOPROTEIN"/>
    <property type="match status" value="1"/>
</dbReference>
<feature type="chain" id="PRO_5047281294" description="Beta-lactamase" evidence="11">
    <location>
        <begin position="34"/>
        <end position="663"/>
    </location>
</feature>
<feature type="compositionally biased region" description="Low complexity" evidence="10">
    <location>
        <begin position="542"/>
        <end position="561"/>
    </location>
</feature>
<feature type="domain" description="Penicillin-binding protein dimerisation" evidence="13">
    <location>
        <begin position="157"/>
        <end position="320"/>
    </location>
</feature>
<protein>
    <recommendedName>
        <fullName evidence="4 9">Beta-lactamase</fullName>
        <ecNumber evidence="4 9">3.5.2.6</ecNumber>
    </recommendedName>
</protein>
<dbReference type="Gene3D" id="3.40.710.10">
    <property type="entry name" value="DD-peptidase/beta-lactamase superfamily"/>
    <property type="match status" value="1"/>
</dbReference>
<dbReference type="Pfam" id="PF03717">
    <property type="entry name" value="PBP_dimer"/>
    <property type="match status" value="1"/>
</dbReference>
<evidence type="ECO:0000313" key="15">
    <source>
        <dbReference type="Proteomes" id="UP000597761"/>
    </source>
</evidence>
<name>A0ABQ1NNE7_9MICC</name>
<evidence type="ECO:0000256" key="8">
    <source>
        <dbReference type="ARBA" id="ARBA00023251"/>
    </source>
</evidence>
<gene>
    <name evidence="14" type="ORF">GCM10011512_02650</name>
</gene>
<feature type="compositionally biased region" description="Pro residues" evidence="10">
    <location>
        <begin position="562"/>
        <end position="571"/>
    </location>
</feature>
<dbReference type="SUPFAM" id="SSF56519">
    <property type="entry name" value="Penicillin binding protein dimerisation domain"/>
    <property type="match status" value="1"/>
</dbReference>
<dbReference type="SUPFAM" id="SSF56601">
    <property type="entry name" value="beta-lactamase/transpeptidase-like"/>
    <property type="match status" value="1"/>
</dbReference>
<dbReference type="InterPro" id="IPR005311">
    <property type="entry name" value="PBP_dimer"/>
</dbReference>
<sequence>MQLTPGRARPRPHHRTRAAAVVAVGLLAATLTACTDSGDPVQPAAERLAAALSARNTDQIAFTGTTGTAVTKQLTTLSDRLGGLAPKVTVEKVDRPDDDAANVAMNVTWDVDASDRDWTYAVTAQLSRTDGHWSVTNGDGLINPSLDPGEQLALRRVAPERGDILGAGNARIVTDRPVVRVGLDKAKVPAAQQDRAARAIAAAVDIDAAGYAATVKAAGAQAFVEAITYRDGTHDAERREAAAVTGAVEVADRIPLAPTSTFARAVLGTVGPVTAEMVAQSGGRYRAGDVAGLSGLQAQYEDRLAGTPGARVLAVPATGDPRVLFENQAQPGTDVRTTLDPTMQTLAEGLLADQEPASALVAVKPSTGEILAAASGPGSKGYDTALLGQYAPGSTFKVATSLGLLRTGATPSTTVPCTPSITVDGRTFRNFPGYPAAALGKVPLSTAITFSCNTAFIAQHDRIDDAALTSAAASLGVGRPNETGAAAFLGSVPTGVGTTDHAASMIGQGKVLVSPLAAATMAASVAHGSTVTPRLITEDPVSSSAAPSTQPTASPSGTSPASPTPTTPAPATPLTAGETAGLRTLMRSVVTGGGVDSLKDVPGGPVYAKTGTAEFGTANPPETHSWIIAYQGDLAVAVFVEKGDHGAVTSAPIAARLFTDLAK</sequence>
<comment type="subcellular location">
    <subcellularLocation>
        <location evidence="1">Membrane</location>
    </subcellularLocation>
</comment>
<organism evidence="14 15">
    <name type="scientific">Tersicoccus solisilvae</name>
    <dbReference type="NCBI Taxonomy" id="1882339"/>
    <lineage>
        <taxon>Bacteria</taxon>
        <taxon>Bacillati</taxon>
        <taxon>Actinomycetota</taxon>
        <taxon>Actinomycetes</taxon>
        <taxon>Micrococcales</taxon>
        <taxon>Micrococcaceae</taxon>
        <taxon>Tersicoccus</taxon>
    </lineage>
</organism>
<dbReference type="InterPro" id="IPR001460">
    <property type="entry name" value="PCN-bd_Tpept"/>
</dbReference>
<evidence type="ECO:0000259" key="12">
    <source>
        <dbReference type="Pfam" id="PF00905"/>
    </source>
</evidence>
<dbReference type="GO" id="GO:0051301">
    <property type="term" value="P:cell division"/>
    <property type="evidence" value="ECO:0007669"/>
    <property type="project" value="UniProtKB-KW"/>
</dbReference>
<dbReference type="InterPro" id="IPR036138">
    <property type="entry name" value="PBP_dimer_sf"/>
</dbReference>
<feature type="signal peptide" evidence="11">
    <location>
        <begin position="1"/>
        <end position="33"/>
    </location>
</feature>
<keyword evidence="15" id="KW-1185">Reference proteome</keyword>
<dbReference type="EMBL" id="BMJI01000001">
    <property type="protein sequence ID" value="GGC79473.1"/>
    <property type="molecule type" value="Genomic_DNA"/>
</dbReference>
<proteinExistence type="inferred from homology"/>
<dbReference type="EC" id="3.5.2.6" evidence="4 9"/>
<evidence type="ECO:0000256" key="3">
    <source>
        <dbReference type="ARBA" id="ARBA00007898"/>
    </source>
</evidence>
<dbReference type="RefSeq" id="WP_188665155.1">
    <property type="nucleotide sequence ID" value="NZ_BMJI01000001.1"/>
</dbReference>
<dbReference type="Pfam" id="PF00905">
    <property type="entry name" value="Transpeptidase"/>
    <property type="match status" value="1"/>
</dbReference>
<keyword evidence="14" id="KW-0132">Cell division</keyword>
<evidence type="ECO:0000256" key="1">
    <source>
        <dbReference type="ARBA" id="ARBA00004370"/>
    </source>
</evidence>
<evidence type="ECO:0000256" key="11">
    <source>
        <dbReference type="SAM" id="SignalP"/>
    </source>
</evidence>
<keyword evidence="6 9" id="KW-0378">Hydrolase</keyword>
<feature type="region of interest" description="Disordered" evidence="10">
    <location>
        <begin position="539"/>
        <end position="575"/>
    </location>
</feature>
<evidence type="ECO:0000256" key="10">
    <source>
        <dbReference type="SAM" id="MobiDB-lite"/>
    </source>
</evidence>
<dbReference type="InterPro" id="IPR012338">
    <property type="entry name" value="Beta-lactam/transpept-like"/>
</dbReference>
<evidence type="ECO:0000256" key="2">
    <source>
        <dbReference type="ARBA" id="ARBA00007171"/>
    </source>
</evidence>
<dbReference type="InterPro" id="IPR050515">
    <property type="entry name" value="Beta-lactam/transpept"/>
</dbReference>
<reference evidence="15" key="1">
    <citation type="journal article" date="2019" name="Int. J. Syst. Evol. Microbiol.">
        <title>The Global Catalogue of Microorganisms (GCM) 10K type strain sequencing project: providing services to taxonomists for standard genome sequencing and annotation.</title>
        <authorList>
            <consortium name="The Broad Institute Genomics Platform"/>
            <consortium name="The Broad Institute Genome Sequencing Center for Infectious Disease"/>
            <person name="Wu L."/>
            <person name="Ma J."/>
        </authorList>
    </citation>
    <scope>NUCLEOTIDE SEQUENCE [LARGE SCALE GENOMIC DNA]</scope>
    <source>
        <strain evidence="15">CGMCC 1.15480</strain>
    </source>
</reference>
<dbReference type="InterPro" id="IPR002137">
    <property type="entry name" value="Beta-lactam_class-D_AS"/>
</dbReference>
<dbReference type="Proteomes" id="UP000597761">
    <property type="component" value="Unassembled WGS sequence"/>
</dbReference>
<feature type="domain" description="Penicillin-binding protein transpeptidase" evidence="12">
    <location>
        <begin position="360"/>
        <end position="657"/>
    </location>
</feature>
<comment type="catalytic activity">
    <reaction evidence="9">
        <text>a beta-lactam + H2O = a substituted beta-amino acid</text>
        <dbReference type="Rhea" id="RHEA:20401"/>
        <dbReference type="ChEBI" id="CHEBI:15377"/>
        <dbReference type="ChEBI" id="CHEBI:35627"/>
        <dbReference type="ChEBI" id="CHEBI:140347"/>
        <dbReference type="EC" id="3.5.2.6"/>
    </reaction>
</comment>
<dbReference type="PANTHER" id="PTHR30627">
    <property type="entry name" value="PEPTIDOGLYCAN D,D-TRANSPEPTIDASE"/>
    <property type="match status" value="1"/>
</dbReference>
<keyword evidence="8 9" id="KW-0046">Antibiotic resistance</keyword>
<keyword evidence="5 11" id="KW-0732">Signal</keyword>
<comment type="similarity">
    <text evidence="2">Belongs to the transpeptidase family.</text>
</comment>
<dbReference type="PROSITE" id="PS00337">
    <property type="entry name" value="BETA_LACTAMASE_D"/>
    <property type="match status" value="1"/>
</dbReference>
<evidence type="ECO:0000259" key="13">
    <source>
        <dbReference type="Pfam" id="PF03717"/>
    </source>
</evidence>
<comment type="similarity">
    <text evidence="3 9">Belongs to the class-D beta-lactamase family.</text>
</comment>
<dbReference type="PANTHER" id="PTHR30627:SF24">
    <property type="entry name" value="PENICILLIN-BINDING PROTEIN 4B"/>
    <property type="match status" value="1"/>
</dbReference>
<evidence type="ECO:0000256" key="5">
    <source>
        <dbReference type="ARBA" id="ARBA00022729"/>
    </source>
</evidence>
<keyword evidence="7" id="KW-0472">Membrane</keyword>
<evidence type="ECO:0000313" key="14">
    <source>
        <dbReference type="EMBL" id="GGC79473.1"/>
    </source>
</evidence>
<evidence type="ECO:0000256" key="7">
    <source>
        <dbReference type="ARBA" id="ARBA00023136"/>
    </source>
</evidence>
<dbReference type="Gene3D" id="3.90.1310.10">
    <property type="entry name" value="Penicillin-binding protein 2a (Domain 2)"/>
    <property type="match status" value="1"/>
</dbReference>
<dbReference type="Gene3D" id="3.30.1390.30">
    <property type="entry name" value="Penicillin-binding protein 2a, domain 3"/>
    <property type="match status" value="1"/>
</dbReference>
<evidence type="ECO:0000256" key="9">
    <source>
        <dbReference type="RuleBase" id="RU361140"/>
    </source>
</evidence>
<evidence type="ECO:0000256" key="6">
    <source>
        <dbReference type="ARBA" id="ARBA00022801"/>
    </source>
</evidence>